<proteinExistence type="predicted"/>
<keyword evidence="2" id="KW-1185">Reference proteome</keyword>
<sequence length="102" mass="11766">MPLEKLKDLHISDEVESLSDKIQLEKKMVEAKICIQTATNLDIEAECMSYIGRVYGEVLDQTNTAKDYLMHSIHLCESMTSQSFILQKRTGERDEVTERRKS</sequence>
<accession>A0AAD9MRZ5</accession>
<comment type="caution">
    <text evidence="1">The sequence shown here is derived from an EMBL/GenBank/DDBJ whole genome shotgun (WGS) entry which is preliminary data.</text>
</comment>
<organism evidence="1 2">
    <name type="scientific">Paralvinella palmiformis</name>
    <dbReference type="NCBI Taxonomy" id="53620"/>
    <lineage>
        <taxon>Eukaryota</taxon>
        <taxon>Metazoa</taxon>
        <taxon>Spiralia</taxon>
        <taxon>Lophotrochozoa</taxon>
        <taxon>Annelida</taxon>
        <taxon>Polychaeta</taxon>
        <taxon>Sedentaria</taxon>
        <taxon>Canalipalpata</taxon>
        <taxon>Terebellida</taxon>
        <taxon>Terebelliformia</taxon>
        <taxon>Alvinellidae</taxon>
        <taxon>Paralvinella</taxon>
    </lineage>
</organism>
<reference evidence="1" key="1">
    <citation type="journal article" date="2023" name="Mol. Biol. Evol.">
        <title>Third-Generation Sequencing Reveals the Adaptive Role of the Epigenome in Three Deep-Sea Polychaetes.</title>
        <authorList>
            <person name="Perez M."/>
            <person name="Aroh O."/>
            <person name="Sun Y."/>
            <person name="Lan Y."/>
            <person name="Juniper S.K."/>
            <person name="Young C.R."/>
            <person name="Angers B."/>
            <person name="Qian P.Y."/>
        </authorList>
    </citation>
    <scope>NUCLEOTIDE SEQUENCE</scope>
    <source>
        <strain evidence="1">P08H-3</strain>
    </source>
</reference>
<dbReference type="Proteomes" id="UP001208570">
    <property type="component" value="Unassembled WGS sequence"/>
</dbReference>
<dbReference type="EMBL" id="JAODUP010001010">
    <property type="protein sequence ID" value="KAK2141968.1"/>
    <property type="molecule type" value="Genomic_DNA"/>
</dbReference>
<evidence type="ECO:0000313" key="2">
    <source>
        <dbReference type="Proteomes" id="UP001208570"/>
    </source>
</evidence>
<protein>
    <submittedName>
        <fullName evidence="1">Uncharacterized protein</fullName>
    </submittedName>
</protein>
<evidence type="ECO:0000313" key="1">
    <source>
        <dbReference type="EMBL" id="KAK2141968.1"/>
    </source>
</evidence>
<name>A0AAD9MRZ5_9ANNE</name>
<dbReference type="AlphaFoldDB" id="A0AAD9MRZ5"/>
<gene>
    <name evidence="1" type="ORF">LSH36_1010g00072</name>
</gene>